<evidence type="ECO:0000313" key="1">
    <source>
        <dbReference type="EMBL" id="MFG6485119.1"/>
    </source>
</evidence>
<proteinExistence type="predicted"/>
<accession>A0ABW7H5E5</accession>
<dbReference type="EMBL" id="JBIGIC010000001">
    <property type="protein sequence ID" value="MFG6485119.1"/>
    <property type="molecule type" value="Genomic_DNA"/>
</dbReference>
<reference evidence="1 2" key="1">
    <citation type="submission" date="2024-08" db="EMBL/GenBank/DDBJ databases">
        <authorList>
            <person name="Lu H."/>
        </authorList>
    </citation>
    <scope>NUCLEOTIDE SEQUENCE [LARGE SCALE GENOMIC DNA]</scope>
    <source>
        <strain evidence="1 2">BYS78W</strain>
    </source>
</reference>
<dbReference type="RefSeq" id="WP_394405501.1">
    <property type="nucleotide sequence ID" value="NZ_JBIGIC010000001.1"/>
</dbReference>
<comment type="caution">
    <text evidence="1">The sequence shown here is derived from an EMBL/GenBank/DDBJ whole genome shotgun (WGS) entry which is preliminary data.</text>
</comment>
<protein>
    <submittedName>
        <fullName evidence="1">Uncharacterized protein</fullName>
    </submittedName>
</protein>
<name>A0ABW7H5E5_9BURK</name>
<evidence type="ECO:0000313" key="2">
    <source>
        <dbReference type="Proteomes" id="UP001606134"/>
    </source>
</evidence>
<sequence length="84" mass="9105">MSIECYRVKVPEGRRLTGFTAAGQRVPLLPGEYHVHRLRPRAAGATALRFVGADGRGNDVHIKLPDGADLSKALCVEVQPVEDV</sequence>
<gene>
    <name evidence="1" type="ORF">ACG04R_00470</name>
</gene>
<keyword evidence="2" id="KW-1185">Reference proteome</keyword>
<organism evidence="1 2">
    <name type="scientific">Pelomonas candidula</name>
    <dbReference type="NCBI Taxonomy" id="3299025"/>
    <lineage>
        <taxon>Bacteria</taxon>
        <taxon>Pseudomonadati</taxon>
        <taxon>Pseudomonadota</taxon>
        <taxon>Betaproteobacteria</taxon>
        <taxon>Burkholderiales</taxon>
        <taxon>Sphaerotilaceae</taxon>
        <taxon>Roseateles</taxon>
    </lineage>
</organism>
<dbReference type="Proteomes" id="UP001606134">
    <property type="component" value="Unassembled WGS sequence"/>
</dbReference>